<reference evidence="2 3" key="1">
    <citation type="submission" date="2020-07" db="EMBL/GenBank/DDBJ databases">
        <title>Endozoicomonas sp. nov., isolated from sediment.</title>
        <authorList>
            <person name="Gu T."/>
        </authorList>
    </citation>
    <scope>NUCLEOTIDE SEQUENCE [LARGE SCALE GENOMIC DNA]</scope>
    <source>
        <strain evidence="2 3">SM1973</strain>
    </source>
</reference>
<dbReference type="EMBL" id="JACCKB010000012">
    <property type="protein sequence ID" value="NYZ66280.1"/>
    <property type="molecule type" value="Genomic_DNA"/>
</dbReference>
<dbReference type="PROSITE" id="PS51257">
    <property type="entry name" value="PROKAR_LIPOPROTEIN"/>
    <property type="match status" value="1"/>
</dbReference>
<sequence>MKHMRLLVILACTIFAGCASNPMLVSQQQTIKVVDSSLSQVVFLRSSFVGSAISASLYDVTNGEPEFIGIIANGTKIAYDTTPGPHTFMVVSEAADFLQAEILPGKTYYSLVTPRMGMWKARFSLWPIRNDSSSKFNTSMPEFKKWLDNTKLVENSDKSKAWYKKNANSVKSKQVEYWPVWKEKSAEDIEKRTLNPQDGI</sequence>
<dbReference type="Proteomes" id="UP000569732">
    <property type="component" value="Unassembled WGS sequence"/>
</dbReference>
<comment type="caution">
    <text evidence="2">The sequence shown here is derived from an EMBL/GenBank/DDBJ whole genome shotgun (WGS) entry which is preliminary data.</text>
</comment>
<feature type="signal peptide" evidence="1">
    <location>
        <begin position="1"/>
        <end position="19"/>
    </location>
</feature>
<accession>A0A853HX11</accession>
<evidence type="ECO:0000313" key="2">
    <source>
        <dbReference type="EMBL" id="NYZ66280.1"/>
    </source>
</evidence>
<keyword evidence="1" id="KW-0732">Signal</keyword>
<gene>
    <name evidence="2" type="ORF">H0A36_09675</name>
</gene>
<evidence type="ECO:0008006" key="4">
    <source>
        <dbReference type="Google" id="ProtNLM"/>
    </source>
</evidence>
<dbReference type="RefSeq" id="WP_180568308.1">
    <property type="nucleotide sequence ID" value="NZ_JACCKB010000012.1"/>
</dbReference>
<evidence type="ECO:0000313" key="3">
    <source>
        <dbReference type="Proteomes" id="UP000569732"/>
    </source>
</evidence>
<keyword evidence="3" id="KW-1185">Reference proteome</keyword>
<organism evidence="2 3">
    <name type="scientific">Spartinivicinus marinus</name>
    <dbReference type="NCBI Taxonomy" id="2994442"/>
    <lineage>
        <taxon>Bacteria</taxon>
        <taxon>Pseudomonadati</taxon>
        <taxon>Pseudomonadota</taxon>
        <taxon>Gammaproteobacteria</taxon>
        <taxon>Oceanospirillales</taxon>
        <taxon>Zooshikellaceae</taxon>
        <taxon>Spartinivicinus</taxon>
    </lineage>
</organism>
<feature type="chain" id="PRO_5032801720" description="DUF2846 domain-containing protein" evidence="1">
    <location>
        <begin position="20"/>
        <end position="200"/>
    </location>
</feature>
<name>A0A853HX11_9GAMM</name>
<protein>
    <recommendedName>
        <fullName evidence="4">DUF2846 domain-containing protein</fullName>
    </recommendedName>
</protein>
<dbReference type="AlphaFoldDB" id="A0A853HX11"/>
<proteinExistence type="predicted"/>
<evidence type="ECO:0000256" key="1">
    <source>
        <dbReference type="SAM" id="SignalP"/>
    </source>
</evidence>